<dbReference type="Pfam" id="PF06480">
    <property type="entry name" value="FtsH_ext"/>
    <property type="match status" value="1"/>
</dbReference>
<dbReference type="EMBL" id="PFNL01000115">
    <property type="protein sequence ID" value="PIZ46016.1"/>
    <property type="molecule type" value="Genomic_DNA"/>
</dbReference>
<keyword evidence="10 15" id="KW-0067">ATP-binding</keyword>
<sequence length="620" mass="68017">MNQAKEQKNNWFRVGRVVLFYVVSAILIAVLIGQLSGGSFSGFSDKRTEIALSELVTKVNSGEISQIVVSGDRLEATLSDGTELLVQKEKGTSVYDVFSQAGVENLSDKTKIEVKTPFLDGFWGIAIGSLLPVIIMVVFFLFLFKSAGKSGGGMFEFGKSNARLFSRNQSSVTFNDAAGVPEAKKELEEVVDFLKQPEKYRKLGARIPKGVLLVGPAGTGKTLLARAVANEAGVPFLSMAGSEFMEMLVGVGASRVRDLFAQAKHSAPSLIFIDEIETIGRKRGRSSMTSQGEQEQTLNQILVEMDGFTPNDNVIVLAATNRPDLLDNALVRPGRFDRQVALSFPDKFGRKEIIAIHAHNKPLSAEVDIDRLSQMTVGFSGADIENMLNESAILAASQDKSQIDMVDVNESISKVKLGRARNFLQSDEEKRMTAYHEAGHALVAKVLPGTDVVNRVSIVSRGMALGFTEINPEEDKYHQTRTDLLHRIAALLGGRAAEEIVYNNFTVGAHNDLDRASHIANKMVTEYGMSELGPVAFTYSDSMGDELFDPIIDRPRISNEMAAKIDNQIKKIIDESYVVAQEVLAPRRHILDAVVEVLMKNETIEKDEFDAIVLDNTTHE</sequence>
<keyword evidence="18" id="KW-0131">Cell cycle</keyword>
<evidence type="ECO:0000256" key="8">
    <source>
        <dbReference type="ARBA" id="ARBA00022801"/>
    </source>
</evidence>
<dbReference type="GO" id="GO:0004176">
    <property type="term" value="F:ATP-dependent peptidase activity"/>
    <property type="evidence" value="ECO:0007669"/>
    <property type="project" value="InterPro"/>
</dbReference>
<dbReference type="FunFam" id="1.10.8.60:FF:000001">
    <property type="entry name" value="ATP-dependent zinc metalloprotease FtsH"/>
    <property type="match status" value="1"/>
</dbReference>
<feature type="transmembrane region" description="Helical" evidence="15">
    <location>
        <begin position="122"/>
        <end position="144"/>
    </location>
</feature>
<dbReference type="GO" id="GO:0006508">
    <property type="term" value="P:proteolysis"/>
    <property type="evidence" value="ECO:0007669"/>
    <property type="project" value="UniProtKB-KW"/>
</dbReference>
<dbReference type="Gene3D" id="1.20.58.760">
    <property type="entry name" value="Peptidase M41"/>
    <property type="match status" value="1"/>
</dbReference>
<keyword evidence="8 15" id="KW-0378">Hydrolase</keyword>
<dbReference type="InterPro" id="IPR037219">
    <property type="entry name" value="Peptidase_M41-like"/>
</dbReference>
<feature type="transmembrane region" description="Helical" evidence="15">
    <location>
        <begin position="12"/>
        <end position="35"/>
    </location>
</feature>
<keyword evidence="5 15" id="KW-0812">Transmembrane</keyword>
<evidence type="ECO:0000259" key="17">
    <source>
        <dbReference type="SMART" id="SM00382"/>
    </source>
</evidence>
<dbReference type="FunFam" id="3.40.50.300:FF:000001">
    <property type="entry name" value="ATP-dependent zinc metalloprotease FtsH"/>
    <property type="match status" value="1"/>
</dbReference>
<evidence type="ECO:0000256" key="12">
    <source>
        <dbReference type="ARBA" id="ARBA00023049"/>
    </source>
</evidence>
<dbReference type="GO" id="GO:0005886">
    <property type="term" value="C:plasma membrane"/>
    <property type="evidence" value="ECO:0007669"/>
    <property type="project" value="UniProtKB-SubCell"/>
</dbReference>
<dbReference type="PROSITE" id="PS00674">
    <property type="entry name" value="AAA"/>
    <property type="match status" value="1"/>
</dbReference>
<dbReference type="PANTHER" id="PTHR23076">
    <property type="entry name" value="METALLOPROTEASE M41 FTSH"/>
    <property type="match status" value="1"/>
</dbReference>
<comment type="similarity">
    <text evidence="16">Belongs to the AAA ATPase family.</text>
</comment>
<dbReference type="HAMAP" id="MF_01458">
    <property type="entry name" value="FtsH"/>
    <property type="match status" value="1"/>
</dbReference>
<dbReference type="InterPro" id="IPR041569">
    <property type="entry name" value="AAA_lid_3"/>
</dbReference>
<dbReference type="SUPFAM" id="SSF52540">
    <property type="entry name" value="P-loop containing nucleoside triphosphate hydrolases"/>
    <property type="match status" value="1"/>
</dbReference>
<comment type="function">
    <text evidence="15">Acts as a processive, ATP-dependent zinc metallopeptidase for both cytoplasmic and membrane proteins. Plays a role in the quality control of integral membrane proteins.</text>
</comment>
<evidence type="ECO:0000256" key="7">
    <source>
        <dbReference type="ARBA" id="ARBA00022741"/>
    </source>
</evidence>
<protein>
    <recommendedName>
        <fullName evidence="15">ATP-dependent zinc metalloprotease FtsH</fullName>
        <ecNumber evidence="15">3.4.24.-</ecNumber>
    </recommendedName>
</protein>
<proteinExistence type="inferred from homology"/>
<feature type="binding site" evidence="15">
    <location>
        <position position="512"/>
    </location>
    <ligand>
        <name>Zn(2+)</name>
        <dbReference type="ChEBI" id="CHEBI:29105"/>
        <note>catalytic</note>
    </ligand>
</feature>
<dbReference type="Pfam" id="PF00004">
    <property type="entry name" value="AAA"/>
    <property type="match status" value="1"/>
</dbReference>
<dbReference type="GO" id="GO:0005524">
    <property type="term" value="F:ATP binding"/>
    <property type="evidence" value="ECO:0007669"/>
    <property type="project" value="UniProtKB-UniRule"/>
</dbReference>
<dbReference type="FunFam" id="1.20.58.760:FF:000001">
    <property type="entry name" value="ATP-dependent zinc metalloprotease FtsH"/>
    <property type="match status" value="1"/>
</dbReference>
<dbReference type="SMART" id="SM00382">
    <property type="entry name" value="AAA"/>
    <property type="match status" value="1"/>
</dbReference>
<dbReference type="InterPro" id="IPR003960">
    <property type="entry name" value="ATPase_AAA_CS"/>
</dbReference>
<keyword evidence="7 15" id="KW-0547">Nucleotide-binding</keyword>
<comment type="similarity">
    <text evidence="14 15">In the central section; belongs to the AAA ATPase family.</text>
</comment>
<accession>A0A2M7TI46</accession>
<keyword evidence="13 15" id="KW-0472">Membrane</keyword>
<keyword evidence="6 15" id="KW-0479">Metal-binding</keyword>
<dbReference type="Proteomes" id="UP000228920">
    <property type="component" value="Unassembled WGS sequence"/>
</dbReference>
<keyword evidence="4 15" id="KW-0645">Protease</keyword>
<dbReference type="InterPro" id="IPR027417">
    <property type="entry name" value="P-loop_NTPase"/>
</dbReference>
<evidence type="ECO:0000313" key="19">
    <source>
        <dbReference type="Proteomes" id="UP000228920"/>
    </source>
</evidence>
<evidence type="ECO:0000256" key="11">
    <source>
        <dbReference type="ARBA" id="ARBA00022989"/>
    </source>
</evidence>
<evidence type="ECO:0000313" key="18">
    <source>
        <dbReference type="EMBL" id="PIZ46016.1"/>
    </source>
</evidence>
<evidence type="ECO:0000256" key="3">
    <source>
        <dbReference type="ARBA" id="ARBA00022475"/>
    </source>
</evidence>
<dbReference type="GO" id="GO:0004222">
    <property type="term" value="F:metalloendopeptidase activity"/>
    <property type="evidence" value="ECO:0007669"/>
    <property type="project" value="InterPro"/>
</dbReference>
<feature type="active site" evidence="15">
    <location>
        <position position="437"/>
    </location>
</feature>
<dbReference type="GO" id="GO:0016887">
    <property type="term" value="F:ATP hydrolysis activity"/>
    <property type="evidence" value="ECO:0007669"/>
    <property type="project" value="UniProtKB-UniRule"/>
</dbReference>
<gene>
    <name evidence="15" type="primary">ftsH</name>
    <name evidence="18" type="ORF">COY32_04150</name>
</gene>
<dbReference type="PANTHER" id="PTHR23076:SF97">
    <property type="entry name" value="ATP-DEPENDENT ZINC METALLOPROTEASE YME1L1"/>
    <property type="match status" value="1"/>
</dbReference>
<comment type="caution">
    <text evidence="15">Lacks conserved residue(s) required for the propagation of feature annotation.</text>
</comment>
<comment type="cofactor">
    <cofactor evidence="15">
        <name>Zn(2+)</name>
        <dbReference type="ChEBI" id="CHEBI:29105"/>
    </cofactor>
    <text evidence="15">Binds 1 zinc ion per subunit.</text>
</comment>
<dbReference type="Gene3D" id="1.10.8.60">
    <property type="match status" value="1"/>
</dbReference>
<keyword evidence="3 15" id="KW-1003">Cell membrane</keyword>
<evidence type="ECO:0000256" key="4">
    <source>
        <dbReference type="ARBA" id="ARBA00022670"/>
    </source>
</evidence>
<keyword evidence="9 15" id="KW-0862">Zinc</keyword>
<feature type="binding site" evidence="15">
    <location>
        <position position="440"/>
    </location>
    <ligand>
        <name>Zn(2+)</name>
        <dbReference type="ChEBI" id="CHEBI:29105"/>
        <note>catalytic</note>
    </ligand>
</feature>
<keyword evidence="11 15" id="KW-1133">Transmembrane helix</keyword>
<evidence type="ECO:0000256" key="16">
    <source>
        <dbReference type="RuleBase" id="RU003651"/>
    </source>
</evidence>
<dbReference type="InterPro" id="IPR003959">
    <property type="entry name" value="ATPase_AAA_core"/>
</dbReference>
<evidence type="ECO:0000256" key="2">
    <source>
        <dbReference type="ARBA" id="ARBA00010044"/>
    </source>
</evidence>
<dbReference type="NCBIfam" id="TIGR01241">
    <property type="entry name" value="FtsH_fam"/>
    <property type="match status" value="1"/>
</dbReference>
<feature type="binding site" evidence="15">
    <location>
        <position position="436"/>
    </location>
    <ligand>
        <name>Zn(2+)</name>
        <dbReference type="ChEBI" id="CHEBI:29105"/>
        <note>catalytic</note>
    </ligand>
</feature>
<dbReference type="GO" id="GO:0030163">
    <property type="term" value="P:protein catabolic process"/>
    <property type="evidence" value="ECO:0007669"/>
    <property type="project" value="UniProtKB-UniRule"/>
</dbReference>
<dbReference type="AlphaFoldDB" id="A0A2M7TI46"/>
<organism evidence="18 19">
    <name type="scientific">candidate division WWE3 bacterium CG_4_10_14_0_2_um_filter_41_14</name>
    <dbReference type="NCBI Taxonomy" id="1975072"/>
    <lineage>
        <taxon>Bacteria</taxon>
        <taxon>Katanobacteria</taxon>
    </lineage>
</organism>
<dbReference type="InterPro" id="IPR003593">
    <property type="entry name" value="AAA+_ATPase"/>
</dbReference>
<comment type="subcellular location">
    <subcellularLocation>
        <location evidence="15">Cell membrane</location>
        <topology evidence="15">Multi-pass membrane protein</topology>
        <orientation evidence="15">Cytoplasmic side</orientation>
    </subcellularLocation>
    <subcellularLocation>
        <location evidence="1">Membrane</location>
    </subcellularLocation>
</comment>
<dbReference type="SUPFAM" id="SSF140990">
    <property type="entry name" value="FtsH protease domain-like"/>
    <property type="match status" value="1"/>
</dbReference>
<dbReference type="InterPro" id="IPR000642">
    <property type="entry name" value="Peptidase_M41"/>
</dbReference>
<evidence type="ECO:0000256" key="1">
    <source>
        <dbReference type="ARBA" id="ARBA00004370"/>
    </source>
</evidence>
<comment type="subunit">
    <text evidence="15">Homohexamer.</text>
</comment>
<dbReference type="Pfam" id="PF01434">
    <property type="entry name" value="Peptidase_M41"/>
    <property type="match status" value="1"/>
</dbReference>
<evidence type="ECO:0000256" key="10">
    <source>
        <dbReference type="ARBA" id="ARBA00022840"/>
    </source>
</evidence>
<name>A0A2M7TI46_UNCKA</name>
<dbReference type="GO" id="GO:0051301">
    <property type="term" value="P:cell division"/>
    <property type="evidence" value="ECO:0007669"/>
    <property type="project" value="UniProtKB-KW"/>
</dbReference>
<dbReference type="InterPro" id="IPR011546">
    <property type="entry name" value="Pept_M41_FtsH_extracell"/>
</dbReference>
<evidence type="ECO:0000256" key="6">
    <source>
        <dbReference type="ARBA" id="ARBA00022723"/>
    </source>
</evidence>
<evidence type="ECO:0000256" key="9">
    <source>
        <dbReference type="ARBA" id="ARBA00022833"/>
    </source>
</evidence>
<reference evidence="19" key="1">
    <citation type="submission" date="2017-09" db="EMBL/GenBank/DDBJ databases">
        <title>Depth-based differentiation of microbial function through sediment-hosted aquifers and enrichment of novel symbionts in the deep terrestrial subsurface.</title>
        <authorList>
            <person name="Probst A.J."/>
            <person name="Ladd B."/>
            <person name="Jarett J.K."/>
            <person name="Geller-Mcgrath D.E."/>
            <person name="Sieber C.M.K."/>
            <person name="Emerson J.B."/>
            <person name="Anantharaman K."/>
            <person name="Thomas B.C."/>
            <person name="Malmstrom R."/>
            <person name="Stieglmeier M."/>
            <person name="Klingl A."/>
            <person name="Woyke T."/>
            <person name="Ryan C.M."/>
            <person name="Banfield J.F."/>
        </authorList>
    </citation>
    <scope>NUCLEOTIDE SEQUENCE [LARGE SCALE GENOMIC DNA]</scope>
</reference>
<comment type="similarity">
    <text evidence="2 15">In the C-terminal section; belongs to the peptidase M41 family.</text>
</comment>
<dbReference type="EC" id="3.4.24.-" evidence="15"/>
<evidence type="ECO:0000256" key="15">
    <source>
        <dbReference type="HAMAP-Rule" id="MF_01458"/>
    </source>
</evidence>
<feature type="domain" description="AAA+ ATPase" evidence="17">
    <location>
        <begin position="207"/>
        <end position="346"/>
    </location>
</feature>
<keyword evidence="18" id="KW-0132">Cell division</keyword>
<evidence type="ECO:0000256" key="5">
    <source>
        <dbReference type="ARBA" id="ARBA00022692"/>
    </source>
</evidence>
<evidence type="ECO:0000256" key="14">
    <source>
        <dbReference type="ARBA" id="ARBA00061570"/>
    </source>
</evidence>
<comment type="caution">
    <text evidence="18">The sequence shown here is derived from an EMBL/GenBank/DDBJ whole genome shotgun (WGS) entry which is preliminary data.</text>
</comment>
<dbReference type="Gene3D" id="3.40.50.300">
    <property type="entry name" value="P-loop containing nucleotide triphosphate hydrolases"/>
    <property type="match status" value="1"/>
</dbReference>
<evidence type="ECO:0000256" key="13">
    <source>
        <dbReference type="ARBA" id="ARBA00023136"/>
    </source>
</evidence>
<dbReference type="GO" id="GO:0008270">
    <property type="term" value="F:zinc ion binding"/>
    <property type="evidence" value="ECO:0007669"/>
    <property type="project" value="UniProtKB-UniRule"/>
</dbReference>
<dbReference type="InterPro" id="IPR005936">
    <property type="entry name" value="FtsH"/>
</dbReference>
<keyword evidence="12 15" id="KW-0482">Metalloprotease</keyword>
<dbReference type="CDD" id="cd19501">
    <property type="entry name" value="RecA-like_FtsH"/>
    <property type="match status" value="1"/>
</dbReference>
<dbReference type="Pfam" id="PF17862">
    <property type="entry name" value="AAA_lid_3"/>
    <property type="match status" value="1"/>
</dbReference>